<evidence type="ECO:0000256" key="1">
    <source>
        <dbReference type="ARBA" id="ARBA00004651"/>
    </source>
</evidence>
<proteinExistence type="inferred from homology"/>
<reference evidence="12 13" key="1">
    <citation type="submission" date="2015-01" db="EMBL/GenBank/DDBJ databases">
        <title>Genome Sequencing of Rickettsiales.</title>
        <authorList>
            <person name="Daugherty S.C."/>
            <person name="Su Q."/>
            <person name="Abolude K."/>
            <person name="Beier-Sexton M."/>
            <person name="Carlyon J.A."/>
            <person name="Carter R."/>
            <person name="Day N.P."/>
            <person name="Dumler S.J."/>
            <person name="Dyachenko V."/>
            <person name="Godinez A."/>
            <person name="Kurtti T.J."/>
            <person name="Lichay M."/>
            <person name="Mullins K.E."/>
            <person name="Ott S."/>
            <person name="Pappas-Brown V."/>
            <person name="Paris D.H."/>
            <person name="Patel P."/>
            <person name="Richards A.L."/>
            <person name="Sadzewicz L."/>
            <person name="Sears K."/>
            <person name="Seidman D."/>
            <person name="Sengamalay N."/>
            <person name="Stenos J."/>
            <person name="Tallon L.J."/>
            <person name="Vincent G."/>
            <person name="Fraser C.M."/>
            <person name="Munderloh U."/>
            <person name="Dunning-Hotopp J.C."/>
        </authorList>
    </citation>
    <scope>NUCLEOTIDE SEQUENCE [LARGE SCALE GENOMIC DNA]</scope>
    <source>
        <strain evidence="12 13">TA716</strain>
    </source>
</reference>
<evidence type="ECO:0000256" key="4">
    <source>
        <dbReference type="ARBA" id="ARBA00022618"/>
    </source>
</evidence>
<dbReference type="EMBL" id="LAOA01000042">
    <property type="protein sequence ID" value="KJV75045.1"/>
    <property type="molecule type" value="Genomic_DNA"/>
</dbReference>
<evidence type="ECO:0000256" key="8">
    <source>
        <dbReference type="ARBA" id="ARBA00023306"/>
    </source>
</evidence>
<organism evidence="12 13">
    <name type="scientific">Orientia tsutsugamushi str. TA716</name>
    <dbReference type="NCBI Taxonomy" id="1359175"/>
    <lineage>
        <taxon>Bacteria</taxon>
        <taxon>Pseudomonadati</taxon>
        <taxon>Pseudomonadota</taxon>
        <taxon>Alphaproteobacteria</taxon>
        <taxon>Rickettsiales</taxon>
        <taxon>Rickettsiaceae</taxon>
        <taxon>Rickettsieae</taxon>
        <taxon>Orientia</taxon>
    </lineage>
</organism>
<dbReference type="Pfam" id="PF01618">
    <property type="entry name" value="MotA_ExbB"/>
    <property type="match status" value="1"/>
</dbReference>
<dbReference type="PANTHER" id="PTHR30625">
    <property type="entry name" value="PROTEIN TOLQ"/>
    <property type="match status" value="1"/>
</dbReference>
<feature type="transmembrane region" description="Helical" evidence="10">
    <location>
        <begin position="131"/>
        <end position="155"/>
    </location>
</feature>
<keyword evidence="9" id="KW-0653">Protein transport</keyword>
<comment type="caution">
    <text evidence="12">The sequence shown here is derived from an EMBL/GenBank/DDBJ whole genome shotgun (WGS) entry which is preliminary data.</text>
</comment>
<dbReference type="GO" id="GO:0043213">
    <property type="term" value="P:bacteriocin transport"/>
    <property type="evidence" value="ECO:0007669"/>
    <property type="project" value="InterPro"/>
</dbReference>
<dbReference type="GO" id="GO:0051301">
    <property type="term" value="P:cell division"/>
    <property type="evidence" value="ECO:0007669"/>
    <property type="project" value="UniProtKB-KW"/>
</dbReference>
<keyword evidence="7 10" id="KW-0472">Membrane</keyword>
<evidence type="ECO:0000256" key="7">
    <source>
        <dbReference type="ARBA" id="ARBA00023136"/>
    </source>
</evidence>
<evidence type="ECO:0000256" key="9">
    <source>
        <dbReference type="RuleBase" id="RU004057"/>
    </source>
</evidence>
<keyword evidence="8" id="KW-0131">Cell cycle</keyword>
<dbReference type="PATRIC" id="fig|1359175.3.peg.2086"/>
<sequence length="229" mass="25628">MLEHSSLTSQISIISAFLSADIICKTVMVTLIISSIWSWAIIFYKYYHFNNIKKEINTFNKLLQSNQQVDELYSKINKNNDNSISSMLTIVLNECKNEHNVTAGNNSNLKDRLLYTIELTKNQISEQLETYLIVLATISSTAPFIGLLGTVWGIMHSFQAIAATKNTSIAVVAPGIAEALLATAIGLFAAIPAGIFYNILTHKLSLIENKLENFIRKFYTVLCKTIDKR</sequence>
<evidence type="ECO:0000313" key="12">
    <source>
        <dbReference type="EMBL" id="KJV75045.1"/>
    </source>
</evidence>
<dbReference type="AlphaFoldDB" id="A0A0F3P422"/>
<keyword evidence="6 10" id="KW-1133">Transmembrane helix</keyword>
<keyword evidence="3" id="KW-0997">Cell inner membrane</keyword>
<comment type="similarity">
    <text evidence="9">Belongs to the exbB/tolQ family.</text>
</comment>
<evidence type="ECO:0000256" key="6">
    <source>
        <dbReference type="ARBA" id="ARBA00022989"/>
    </source>
</evidence>
<dbReference type="GO" id="GO:0005886">
    <property type="term" value="C:plasma membrane"/>
    <property type="evidence" value="ECO:0007669"/>
    <property type="project" value="UniProtKB-SubCell"/>
</dbReference>
<evidence type="ECO:0000256" key="2">
    <source>
        <dbReference type="ARBA" id="ARBA00022475"/>
    </source>
</evidence>
<accession>A0A0F3P422</accession>
<dbReference type="InterPro" id="IPR002898">
    <property type="entry name" value="MotA_ExbB_proton_chnl"/>
</dbReference>
<gene>
    <name evidence="12" type="primary">tolQ</name>
    <name evidence="12" type="ORF">OTSTA716_1137</name>
</gene>
<dbReference type="Proteomes" id="UP000033671">
    <property type="component" value="Unassembled WGS sequence"/>
</dbReference>
<protein>
    <submittedName>
        <fullName evidence="12">Protein TolQ</fullName>
    </submittedName>
</protein>
<dbReference type="GO" id="GO:0017038">
    <property type="term" value="P:protein import"/>
    <property type="evidence" value="ECO:0007669"/>
    <property type="project" value="TreeGrafter"/>
</dbReference>
<comment type="subcellular location">
    <subcellularLocation>
        <location evidence="1">Cell membrane</location>
        <topology evidence="1">Multi-pass membrane protein</topology>
    </subcellularLocation>
    <subcellularLocation>
        <location evidence="9">Membrane</location>
        <topology evidence="9">Multi-pass membrane protein</topology>
    </subcellularLocation>
</comment>
<keyword evidence="9" id="KW-0813">Transport</keyword>
<dbReference type="PANTHER" id="PTHR30625:SF3">
    <property type="entry name" value="TOL-PAL SYSTEM PROTEIN TOLQ"/>
    <property type="match status" value="1"/>
</dbReference>
<dbReference type="NCBIfam" id="TIGR02796">
    <property type="entry name" value="tolQ"/>
    <property type="match status" value="1"/>
</dbReference>
<keyword evidence="4" id="KW-0132">Cell division</keyword>
<evidence type="ECO:0000313" key="13">
    <source>
        <dbReference type="Proteomes" id="UP000033671"/>
    </source>
</evidence>
<dbReference type="InterPro" id="IPR014163">
    <property type="entry name" value="Tol-Pal_TolQ"/>
</dbReference>
<feature type="domain" description="MotA/TolQ/ExbB proton channel" evidence="11">
    <location>
        <begin position="108"/>
        <end position="212"/>
    </location>
</feature>
<evidence type="ECO:0000259" key="11">
    <source>
        <dbReference type="Pfam" id="PF01618"/>
    </source>
</evidence>
<evidence type="ECO:0000256" key="10">
    <source>
        <dbReference type="SAM" id="Phobius"/>
    </source>
</evidence>
<evidence type="ECO:0000256" key="5">
    <source>
        <dbReference type="ARBA" id="ARBA00022692"/>
    </source>
</evidence>
<feature type="transmembrane region" description="Helical" evidence="10">
    <location>
        <begin position="175"/>
        <end position="200"/>
    </location>
</feature>
<feature type="transmembrane region" description="Helical" evidence="10">
    <location>
        <begin position="27"/>
        <end position="47"/>
    </location>
</feature>
<keyword evidence="5 10" id="KW-0812">Transmembrane</keyword>
<evidence type="ECO:0000256" key="3">
    <source>
        <dbReference type="ARBA" id="ARBA00022519"/>
    </source>
</evidence>
<keyword evidence="2" id="KW-1003">Cell membrane</keyword>
<name>A0A0F3P422_ORITS</name>
<dbReference type="InterPro" id="IPR050790">
    <property type="entry name" value="ExbB/TolQ_transport"/>
</dbReference>